<accession>A0AC58KG15</accession>
<evidence type="ECO:0000313" key="1">
    <source>
        <dbReference type="Proteomes" id="UP001732720"/>
    </source>
</evidence>
<gene>
    <name evidence="2" type="primary">Fcrl3</name>
</gene>
<evidence type="ECO:0000313" key="2">
    <source>
        <dbReference type="RefSeq" id="XP_073903869.1"/>
    </source>
</evidence>
<reference evidence="2" key="1">
    <citation type="submission" date="2025-08" db="UniProtKB">
        <authorList>
            <consortium name="RefSeq"/>
        </authorList>
    </citation>
    <scope>IDENTIFICATION</scope>
</reference>
<dbReference type="RefSeq" id="XP_073903869.1">
    <property type="nucleotide sequence ID" value="XM_074047768.1"/>
</dbReference>
<dbReference type="Proteomes" id="UP001732720">
    <property type="component" value="Chromosome 11"/>
</dbReference>
<protein>
    <submittedName>
        <fullName evidence="2">Fc receptor-like protein 3 isoform X1</fullName>
    </submittedName>
</protein>
<proteinExistence type="predicted"/>
<organism evidence="1 2">
    <name type="scientific">Castor canadensis</name>
    <name type="common">American beaver</name>
    <dbReference type="NCBI Taxonomy" id="51338"/>
    <lineage>
        <taxon>Eukaryota</taxon>
        <taxon>Metazoa</taxon>
        <taxon>Chordata</taxon>
        <taxon>Craniata</taxon>
        <taxon>Vertebrata</taxon>
        <taxon>Euteleostomi</taxon>
        <taxon>Mammalia</taxon>
        <taxon>Eutheria</taxon>
        <taxon>Euarchontoglires</taxon>
        <taxon>Glires</taxon>
        <taxon>Rodentia</taxon>
        <taxon>Castorimorpha</taxon>
        <taxon>Castoridae</taxon>
        <taxon>Castor</taxon>
    </lineage>
</organism>
<keyword evidence="1" id="KW-1185">Reference proteome</keyword>
<sequence>MTSKTEDGSAPGHEHSGMFPFFLSLQGSEHWSLWPAQSNPTLIKEGSRDMTTEVRLMFQGHTCYKVGQTDPPLNFPVSKFLPLPRCLSIEKEEAFEEGVPSKAVILLDPPWSAAFKGETVTLTCMNFHSPAQGDTTWYHGKDLLKVTSRNIRMEESGYYQCKTQRSSFSDPVLVEFSSDQLILQAPHPVFEGDTISLKCRGKEEKKTSDKIYYKNGKKLKNSYNTDSVTLKSVSRDNSEYHCTASIEFLSIFSRTITSKPLKIQVQELFLPPVLTATPSQPTEGGPVTLTCETQLPPQKSNVQLQFCFFRDGQILGSGCSSSLELQIPTMWRKDSGSYWCMAEAMAYRISKNSSRSQIHVQRIPVSEVILETKPPGGQLIEGENLVLICSVAKGTGTITFSWHKEGTRNLGRKTQHSLLAELQIPTVKMHDAGRYYCAADNNYGPIISKWIRVTVRSPVSHPVLTLKAPRAQAVVGDMVELHCKALRGSPPILYRFYHEDVIMGNSSAPSGGGVSFNFSLTVDHSGNYSCDANNGLGSQHSHRVSLKVIVPVSHPVLTLRPPAAQTKVGDVVELHCEALGGSPPIMYQFYHEDITLGNSLAPSGGGASFKLFLPTELVGNYSCDADNGLGAQHSEVMAFNITGTPRNRTTLVTAGITVGLLSFLGFAIAALLLYHFWTQRKSGGLSAAGTPSANDCQEPSLSRSCITNPQESSHSETLALMELQPVYNVNPEESHVVYSQIRNMRHTKENSANSARMHQKDKEPVVIYSELKKVYVNDSSRGTDHEDATGNYENVP</sequence>
<name>A0AC58KG15_CASCN</name>